<dbReference type="Proteomes" id="UP001164390">
    <property type="component" value="Chromosome"/>
</dbReference>
<accession>A0AA46YJV4</accession>
<keyword evidence="3" id="KW-1185">Reference proteome</keyword>
<gene>
    <name evidence="2" type="ORF">L0C25_12550</name>
</gene>
<dbReference type="AlphaFoldDB" id="A0AA46YJV4"/>
<dbReference type="EMBL" id="CP094970">
    <property type="protein sequence ID" value="UYM03388.1"/>
    <property type="molecule type" value="Genomic_DNA"/>
</dbReference>
<dbReference type="PANTHER" id="PTHR11803:SF58">
    <property type="entry name" value="PROTEIN HMF1-RELATED"/>
    <property type="match status" value="1"/>
</dbReference>
<dbReference type="InterPro" id="IPR035959">
    <property type="entry name" value="RutC-like_sf"/>
</dbReference>
<evidence type="ECO:0000256" key="1">
    <source>
        <dbReference type="ARBA" id="ARBA00010552"/>
    </source>
</evidence>
<protein>
    <submittedName>
        <fullName evidence="2">Rid family hydrolase</fullName>
    </submittedName>
</protein>
<dbReference type="GO" id="GO:0005829">
    <property type="term" value="C:cytosol"/>
    <property type="evidence" value="ECO:0007669"/>
    <property type="project" value="TreeGrafter"/>
</dbReference>
<evidence type="ECO:0000313" key="3">
    <source>
        <dbReference type="Proteomes" id="UP001164390"/>
    </source>
</evidence>
<dbReference type="Gene3D" id="3.30.1330.40">
    <property type="entry name" value="RutC-like"/>
    <property type="match status" value="1"/>
</dbReference>
<proteinExistence type="inferred from homology"/>
<dbReference type="InterPro" id="IPR006175">
    <property type="entry name" value="YjgF/YER057c/UK114"/>
</dbReference>
<name>A0AA46YJV4_9ACTN</name>
<reference evidence="2" key="1">
    <citation type="submission" date="2022-01" db="EMBL/GenBank/DDBJ databases">
        <title>Nocardioidaceae gen. sp. A5X3R13.</title>
        <authorList>
            <person name="Lopez Marin M.A."/>
            <person name="Uhlik O."/>
        </authorList>
    </citation>
    <scope>NUCLEOTIDE SEQUENCE</scope>
    <source>
        <strain evidence="2">A5X3R13</strain>
    </source>
</reference>
<comment type="similarity">
    <text evidence="1">Belongs to the RutC family.</text>
</comment>
<dbReference type="Pfam" id="PF01042">
    <property type="entry name" value="Ribonuc_L-PSP"/>
    <property type="match status" value="1"/>
</dbReference>
<dbReference type="SUPFAM" id="SSF55298">
    <property type="entry name" value="YjgF-like"/>
    <property type="match status" value="1"/>
</dbReference>
<dbReference type="GO" id="GO:0019239">
    <property type="term" value="F:deaminase activity"/>
    <property type="evidence" value="ECO:0007669"/>
    <property type="project" value="TreeGrafter"/>
</dbReference>
<dbReference type="RefSeq" id="WP_271631993.1">
    <property type="nucleotide sequence ID" value="NZ_CP094970.1"/>
</dbReference>
<keyword evidence="2" id="KW-0378">Hydrolase</keyword>
<evidence type="ECO:0000313" key="2">
    <source>
        <dbReference type="EMBL" id="UYM03388.1"/>
    </source>
</evidence>
<organism evidence="2 3">
    <name type="scientific">Solicola gregarius</name>
    <dbReference type="NCBI Taxonomy" id="2908642"/>
    <lineage>
        <taxon>Bacteria</taxon>
        <taxon>Bacillati</taxon>
        <taxon>Actinomycetota</taxon>
        <taxon>Actinomycetes</taxon>
        <taxon>Propionibacteriales</taxon>
        <taxon>Nocardioidaceae</taxon>
        <taxon>Solicola</taxon>
    </lineage>
</organism>
<sequence length="134" mass="13095">MNEITLLSPDALVNSPAFSHVAVIPPNATTIHVGGQNAVDSTGSLIDPDDVAAQSRRALANVESALAAADATLADVVSYTILLVDGVDVGAAYGAVAGALDTGGEPPLVTAAMVAGLGVPGALVEIAAIAAVVR</sequence>
<dbReference type="KEGG" id="sgrg:L0C25_12550"/>
<dbReference type="CDD" id="cd00448">
    <property type="entry name" value="YjgF_YER057c_UK114_family"/>
    <property type="match status" value="1"/>
</dbReference>
<dbReference type="PANTHER" id="PTHR11803">
    <property type="entry name" value="2-IMINOBUTANOATE/2-IMINOPROPANOATE DEAMINASE RIDA"/>
    <property type="match status" value="1"/>
</dbReference>